<comment type="similarity">
    <text evidence="2">Belongs to the PsbO family.</text>
</comment>
<dbReference type="RefSeq" id="WP_011826976.1">
    <property type="nucleotide sequence ID" value="NC_008820.1"/>
</dbReference>
<gene>
    <name evidence="11" type="primary">psbO</name>
    <name evidence="11" type="ordered locus">P9303_23851</name>
</gene>
<name>A2CCA8_PROM3</name>
<dbReference type="PANTHER" id="PTHR34058">
    <property type="entry name" value="OXYGEN-EVOLVING ENHANCER PROTEIN 1-2, CHLOROPLASTIC"/>
    <property type="match status" value="1"/>
</dbReference>
<evidence type="ECO:0000256" key="10">
    <source>
        <dbReference type="SAM" id="SignalP"/>
    </source>
</evidence>
<dbReference type="Gene3D" id="2.40.160.30">
    <property type="entry name" value="Photosystem II, cytochrome c-550 precursor"/>
    <property type="match status" value="1"/>
</dbReference>
<evidence type="ECO:0000256" key="1">
    <source>
        <dbReference type="ARBA" id="ARBA00004526"/>
    </source>
</evidence>
<sequence>MLFRPLLALVLAFCLTFVAAPSSVSAAITDGAGNSDFVVGNERSNARFGNIVNTGRANDCPTIAAGSSGSISIGSGDTLSDICLQPTEVFVKVSPTKRKKADFAKTKIISPSNNTTIEQVFGDISGSGAFAEKGGIDFQLITVLAPNGEEVPFVFSAKDMQVDSNSSSISVGTEFKGTTRTPSYRTSNFLDPKSRALTTGVDYAQGLVALGGDDKDLQTENVKRYIDGKGQITLSVDSVDAGSNEFAGTFVALQTADTDMGSKEARDLKISGVLYGRKG</sequence>
<accession>A2CCA8</accession>
<dbReference type="InterPro" id="IPR011250">
    <property type="entry name" value="OMP/PagP_B-barrel"/>
</dbReference>
<dbReference type="EMBL" id="CP000554">
    <property type="protein sequence ID" value="ABM79118.1"/>
    <property type="molecule type" value="Genomic_DNA"/>
</dbReference>
<feature type="chain" id="PRO_5002642672" description="Photosystem II extrinsic protein O" evidence="10">
    <location>
        <begin position="27"/>
        <end position="279"/>
    </location>
</feature>
<evidence type="ECO:0000313" key="11">
    <source>
        <dbReference type="EMBL" id="ABM79118.1"/>
    </source>
</evidence>
<dbReference type="BioCyc" id="PMAR59922:G1G80-2096-MONOMER"/>
<keyword evidence="3" id="KW-0602">Photosynthesis</keyword>
<comment type="subcellular location">
    <subcellularLocation>
        <location evidence="1">Cellular thylakoid membrane</location>
        <topology evidence="1">Peripheral membrane protein</topology>
        <orientation evidence="1">Lumenal side</orientation>
    </subcellularLocation>
</comment>
<reference evidence="11 12" key="1">
    <citation type="journal article" date="2007" name="PLoS Genet.">
        <title>Patterns and implications of gene gain and loss in the evolution of Prochlorococcus.</title>
        <authorList>
            <person name="Kettler G.C."/>
            <person name="Martiny A.C."/>
            <person name="Huang K."/>
            <person name="Zucker J."/>
            <person name="Coleman M.L."/>
            <person name="Rodrigue S."/>
            <person name="Chen F."/>
            <person name="Lapidus A."/>
            <person name="Ferriera S."/>
            <person name="Johnson J."/>
            <person name="Steglich C."/>
            <person name="Church G.M."/>
            <person name="Richardson P."/>
            <person name="Chisholm S.W."/>
        </authorList>
    </citation>
    <scope>NUCLEOTIDE SEQUENCE [LARGE SCALE GENOMIC DNA]</scope>
    <source>
        <strain evidence="11 12">MIT 9303</strain>
    </source>
</reference>
<evidence type="ECO:0000256" key="9">
    <source>
        <dbReference type="ARBA" id="ARBA00046136"/>
    </source>
</evidence>
<evidence type="ECO:0000256" key="3">
    <source>
        <dbReference type="ARBA" id="ARBA00022531"/>
    </source>
</evidence>
<evidence type="ECO:0000256" key="6">
    <source>
        <dbReference type="ARBA" id="ARBA00023276"/>
    </source>
</evidence>
<dbReference type="Proteomes" id="UP000002274">
    <property type="component" value="Chromosome"/>
</dbReference>
<dbReference type="GO" id="GO:0031676">
    <property type="term" value="C:plasma membrane-derived thylakoid membrane"/>
    <property type="evidence" value="ECO:0007669"/>
    <property type="project" value="UniProtKB-SubCell"/>
</dbReference>
<dbReference type="Pfam" id="PF01716">
    <property type="entry name" value="MSP"/>
    <property type="match status" value="1"/>
</dbReference>
<keyword evidence="10" id="KW-0732">Signal</keyword>
<proteinExistence type="inferred from homology"/>
<evidence type="ECO:0000256" key="4">
    <source>
        <dbReference type="ARBA" id="ARBA00023078"/>
    </source>
</evidence>
<evidence type="ECO:0000256" key="2">
    <source>
        <dbReference type="ARBA" id="ARBA00009838"/>
    </source>
</evidence>
<evidence type="ECO:0000256" key="5">
    <source>
        <dbReference type="ARBA" id="ARBA00023136"/>
    </source>
</evidence>
<protein>
    <recommendedName>
        <fullName evidence="7">Photosystem II extrinsic protein O</fullName>
    </recommendedName>
    <alternativeName>
        <fullName evidence="8">Photosystem II manganese-stabilizing polypeptide</fullName>
    </alternativeName>
</protein>
<dbReference type="InterPro" id="IPR002628">
    <property type="entry name" value="PsbO"/>
</dbReference>
<dbReference type="SUPFAM" id="SSF56925">
    <property type="entry name" value="OMPA-like"/>
    <property type="match status" value="1"/>
</dbReference>
<dbReference type="GO" id="GO:0010242">
    <property type="term" value="F:oxygen evolving activity"/>
    <property type="evidence" value="ECO:0007669"/>
    <property type="project" value="InterPro"/>
</dbReference>
<comment type="function">
    <text evidence="9">One of the extrinsic, lumenal subunits of photosystem II (PSII), which stabilize and protect the oxygen-evolving complex. PSII is a light-driven water plastoquinone oxidoreductase, using light energy to abstract electrons from H(2)O, generating a proton gradient subsequently used for ATP formation. Required for dimerization of PSII and for binding of PsbQ to PSII.</text>
</comment>
<keyword evidence="5" id="KW-0472">Membrane</keyword>
<dbReference type="KEGG" id="pmf:P9303_23851"/>
<dbReference type="AlphaFoldDB" id="A2CCA8"/>
<dbReference type="GO" id="GO:0010207">
    <property type="term" value="P:photosystem II assembly"/>
    <property type="evidence" value="ECO:0007669"/>
    <property type="project" value="InterPro"/>
</dbReference>
<dbReference type="STRING" id="59922.P9303_23851"/>
<dbReference type="GO" id="GO:0009654">
    <property type="term" value="C:photosystem II oxygen evolving complex"/>
    <property type="evidence" value="ECO:0007669"/>
    <property type="project" value="InterPro"/>
</dbReference>
<organism evidence="11 12">
    <name type="scientific">Prochlorococcus marinus (strain MIT 9303)</name>
    <dbReference type="NCBI Taxonomy" id="59922"/>
    <lineage>
        <taxon>Bacteria</taxon>
        <taxon>Bacillati</taxon>
        <taxon>Cyanobacteriota</taxon>
        <taxon>Cyanophyceae</taxon>
        <taxon>Synechococcales</taxon>
        <taxon>Prochlorococcaceae</taxon>
        <taxon>Prochlorococcus</taxon>
    </lineage>
</organism>
<dbReference type="Gene3D" id="3.30.2050.10">
    <property type="entry name" value="photosynthetic oxygen evolving center domain"/>
    <property type="match status" value="1"/>
</dbReference>
<evidence type="ECO:0000256" key="8">
    <source>
        <dbReference type="ARBA" id="ARBA00043037"/>
    </source>
</evidence>
<evidence type="ECO:0000256" key="7">
    <source>
        <dbReference type="ARBA" id="ARBA00039796"/>
    </source>
</evidence>
<dbReference type="HOGENOM" id="CLU_063138_0_0_3"/>
<dbReference type="GO" id="GO:0042549">
    <property type="term" value="P:photosystem II stabilization"/>
    <property type="evidence" value="ECO:0007669"/>
    <property type="project" value="InterPro"/>
</dbReference>
<evidence type="ECO:0000313" key="12">
    <source>
        <dbReference type="Proteomes" id="UP000002274"/>
    </source>
</evidence>
<keyword evidence="4" id="KW-0793">Thylakoid</keyword>
<keyword evidence="6" id="KW-0604">Photosystem II</keyword>
<feature type="signal peptide" evidence="10">
    <location>
        <begin position="1"/>
        <end position="26"/>
    </location>
</feature>